<dbReference type="Pfam" id="PF13185">
    <property type="entry name" value="GAF_2"/>
    <property type="match status" value="1"/>
</dbReference>
<organism evidence="3 4">
    <name type="scientific">Aquamicrobium terrae</name>
    <dbReference type="NCBI Taxonomy" id="1324945"/>
    <lineage>
        <taxon>Bacteria</taxon>
        <taxon>Pseudomonadati</taxon>
        <taxon>Pseudomonadota</taxon>
        <taxon>Alphaproteobacteria</taxon>
        <taxon>Hyphomicrobiales</taxon>
        <taxon>Phyllobacteriaceae</taxon>
        <taxon>Aquamicrobium</taxon>
    </lineage>
</organism>
<dbReference type="InterPro" id="IPR035919">
    <property type="entry name" value="EAL_sf"/>
</dbReference>
<comment type="caution">
    <text evidence="3">The sequence shown here is derived from an EMBL/GenBank/DDBJ whole genome shotgun (WGS) entry which is preliminary data.</text>
</comment>
<dbReference type="Gene3D" id="3.30.70.270">
    <property type="match status" value="1"/>
</dbReference>
<dbReference type="NCBIfam" id="TIGR00254">
    <property type="entry name" value="GGDEF"/>
    <property type="match status" value="1"/>
</dbReference>
<dbReference type="SMART" id="SM00065">
    <property type="entry name" value="GAF"/>
    <property type="match status" value="1"/>
</dbReference>
<dbReference type="PANTHER" id="PTHR44757:SF2">
    <property type="entry name" value="BIOFILM ARCHITECTURE MAINTENANCE PROTEIN MBAA"/>
    <property type="match status" value="1"/>
</dbReference>
<dbReference type="SMART" id="SM00267">
    <property type="entry name" value="GGDEF"/>
    <property type="match status" value="1"/>
</dbReference>
<dbReference type="RefSeq" id="WP_354199029.1">
    <property type="nucleotide sequence ID" value="NZ_JBEPML010000023.1"/>
</dbReference>
<evidence type="ECO:0000259" key="1">
    <source>
        <dbReference type="PROSITE" id="PS50883"/>
    </source>
</evidence>
<dbReference type="PROSITE" id="PS50887">
    <property type="entry name" value="GGDEF"/>
    <property type="match status" value="1"/>
</dbReference>
<dbReference type="Proteomes" id="UP001549076">
    <property type="component" value="Unassembled WGS sequence"/>
</dbReference>
<dbReference type="SUPFAM" id="SSF55781">
    <property type="entry name" value="GAF domain-like"/>
    <property type="match status" value="1"/>
</dbReference>
<dbReference type="SUPFAM" id="SSF141868">
    <property type="entry name" value="EAL domain-like"/>
    <property type="match status" value="1"/>
</dbReference>
<dbReference type="InterPro" id="IPR003018">
    <property type="entry name" value="GAF"/>
</dbReference>
<dbReference type="SUPFAM" id="SSF55073">
    <property type="entry name" value="Nucleotide cyclase"/>
    <property type="match status" value="1"/>
</dbReference>
<dbReference type="EMBL" id="JBEPML010000023">
    <property type="protein sequence ID" value="MET3794349.1"/>
    <property type="molecule type" value="Genomic_DNA"/>
</dbReference>
<gene>
    <name evidence="3" type="ORF">ABID37_004589</name>
</gene>
<dbReference type="InterPro" id="IPR029016">
    <property type="entry name" value="GAF-like_dom_sf"/>
</dbReference>
<dbReference type="Gene3D" id="3.30.450.40">
    <property type="match status" value="1"/>
</dbReference>
<dbReference type="CDD" id="cd01949">
    <property type="entry name" value="GGDEF"/>
    <property type="match status" value="1"/>
</dbReference>
<accession>A0ABV2N691</accession>
<proteinExistence type="predicted"/>
<evidence type="ECO:0000313" key="4">
    <source>
        <dbReference type="Proteomes" id="UP001549076"/>
    </source>
</evidence>
<feature type="domain" description="GGDEF" evidence="2">
    <location>
        <begin position="198"/>
        <end position="330"/>
    </location>
</feature>
<reference evidence="3 4" key="1">
    <citation type="submission" date="2024-06" db="EMBL/GenBank/DDBJ databases">
        <title>Genomic Encyclopedia of Type Strains, Phase IV (KMG-IV): sequencing the most valuable type-strain genomes for metagenomic binning, comparative biology and taxonomic classification.</title>
        <authorList>
            <person name="Goeker M."/>
        </authorList>
    </citation>
    <scope>NUCLEOTIDE SEQUENCE [LARGE SCALE GENOMIC DNA]</scope>
    <source>
        <strain evidence="3 4">DSM 27865</strain>
    </source>
</reference>
<dbReference type="Gene3D" id="3.20.20.450">
    <property type="entry name" value="EAL domain"/>
    <property type="match status" value="1"/>
</dbReference>
<dbReference type="SMART" id="SM00052">
    <property type="entry name" value="EAL"/>
    <property type="match status" value="1"/>
</dbReference>
<keyword evidence="4" id="KW-1185">Reference proteome</keyword>
<dbReference type="PANTHER" id="PTHR44757">
    <property type="entry name" value="DIGUANYLATE CYCLASE DGCP"/>
    <property type="match status" value="1"/>
</dbReference>
<name>A0ABV2N691_9HYPH</name>
<dbReference type="InterPro" id="IPR000160">
    <property type="entry name" value="GGDEF_dom"/>
</dbReference>
<dbReference type="InterPro" id="IPR052155">
    <property type="entry name" value="Biofilm_reg_signaling"/>
</dbReference>
<dbReference type="InterPro" id="IPR001633">
    <property type="entry name" value="EAL_dom"/>
</dbReference>
<dbReference type="CDD" id="cd01948">
    <property type="entry name" value="EAL"/>
    <property type="match status" value="1"/>
</dbReference>
<protein>
    <submittedName>
        <fullName evidence="3">Diguanylate cyclase (GGDEF)-like protein</fullName>
    </submittedName>
</protein>
<feature type="domain" description="EAL" evidence="1">
    <location>
        <begin position="339"/>
        <end position="594"/>
    </location>
</feature>
<dbReference type="Pfam" id="PF00990">
    <property type="entry name" value="GGDEF"/>
    <property type="match status" value="1"/>
</dbReference>
<evidence type="ECO:0000259" key="2">
    <source>
        <dbReference type="PROSITE" id="PS50887"/>
    </source>
</evidence>
<dbReference type="InterPro" id="IPR043128">
    <property type="entry name" value="Rev_trsase/Diguanyl_cyclase"/>
</dbReference>
<evidence type="ECO:0000313" key="3">
    <source>
        <dbReference type="EMBL" id="MET3794349.1"/>
    </source>
</evidence>
<dbReference type="Pfam" id="PF00563">
    <property type="entry name" value="EAL"/>
    <property type="match status" value="1"/>
</dbReference>
<dbReference type="InterPro" id="IPR029787">
    <property type="entry name" value="Nucleotide_cyclase"/>
</dbReference>
<sequence>MLQFENRILRLIASGASVEETARQLCVEVEALLPTVACTVMSVDAAGMLRPLAMPSLPDAFVLGLDGLMIGPEVGSSGSAAYLRATVGVTDIATDPRWAKFKHRALGVGLKASWSYPILSEGDDALGALALYFRESRAPTEAEIALISSCLELCQMALRRDKRVQDRERRANVDALTGLPNRAAFNAALERMPKEEPGGWALLMIDLDNLKIVNDTFGHRAGDALIQVAAGRVSRALSPDMAFRLGGDEFAVLVQAPDVLADLDGATKRVFEQLEVAVSCAGHMVVPRATIGGAVFGQSELTAAAVLEAADFALYHAKETGRGGFVRYWPGIGTRITDRRDAIRDVTSALADDRIDAHYQPIVRLDTGHILGVEALCRMREPGGRLVPARAFREATSDATVAAELTERMLSLIVADLRRWLDHGVPVGHVGLNVSTADFYTGSLSEKIKRAFGDAEVPMQRLILEVSEDVYLGRGERVVAREIEALRAAGVMVALDDFGTGYASLTHLLDVPVDIIKIDQAFISRLCPEDPSRIIINGLIGIAEGLDIRIMAEGVETQAQADQLWAMGCRYGQGYVFARPADRWATELLLRHHGQGTEGARPLRPCLSSASEDHNANMRAVVRDGSPTQRLAAR</sequence>
<dbReference type="PROSITE" id="PS50883">
    <property type="entry name" value="EAL"/>
    <property type="match status" value="1"/>
</dbReference>